<reference evidence="1" key="2">
    <citation type="submission" date="2014-09" db="EMBL/GenBank/DDBJ databases">
        <authorList>
            <person name="Aslett A.Martin."/>
        </authorList>
    </citation>
    <scope>NUCLEOTIDE SEQUENCE</scope>
    <source>
        <strain evidence="1">ED321 Heterogonic</strain>
    </source>
</reference>
<dbReference type="WormBase" id="SRAE_0000050700">
    <property type="protein sequence ID" value="SRP08515"/>
    <property type="gene ID" value="WBGene00256251"/>
</dbReference>
<dbReference type="WBParaSite" id="SRAE_0000050700.1">
    <property type="protein sequence ID" value="SRAE_0000050700.1"/>
    <property type="gene ID" value="WBGene00256251"/>
</dbReference>
<dbReference type="RefSeq" id="XP_024500590.1">
    <property type="nucleotide sequence ID" value="XM_024646405.1"/>
</dbReference>
<gene>
    <name evidence="1 3 4" type="ORF">SRAE_0000050700</name>
</gene>
<dbReference type="GeneID" id="36373749"/>
<accession>A0A090KVD1</accession>
<protein>
    <submittedName>
        <fullName evidence="1 3">Uncharacterized protein</fullName>
    </submittedName>
</protein>
<dbReference type="Proteomes" id="UP000035682">
    <property type="component" value="Unplaced"/>
</dbReference>
<name>A0A090KVD1_STRRB</name>
<reference evidence="2" key="1">
    <citation type="submission" date="2014-09" db="EMBL/GenBank/DDBJ databases">
        <authorList>
            <person name="Martin A.A."/>
        </authorList>
    </citation>
    <scope>NUCLEOTIDE SEQUENCE</scope>
    <source>
        <strain evidence="2">ED321</strain>
    </source>
</reference>
<sequence length="216" mass="24876">MEDGQNNFEFSNGNETLDQFISENTNNILENLEDSYSVSFSDNCSDHNEDFDHNSTSLFKGTNKSTEEFISRFLKIKLKGEVSDNTSEKFLKLFCDFLPSDHNCSRTIQGIRSKLAYSVPDVNNIFKNTIEHDFEEGRLLEFSFMEIIKLVIKRNLTCFLKNYNGKEKILDLLLHTDGAPLSKSSKVQIWPVSAIFLDLPPKIRIAFHNVVLFSIW</sequence>
<dbReference type="EMBL" id="LN609407">
    <property type="protein sequence ID" value="CEF61381.1"/>
    <property type="molecule type" value="Genomic_DNA"/>
</dbReference>
<organism evidence="1">
    <name type="scientific">Strongyloides ratti</name>
    <name type="common">Parasitic roundworm</name>
    <dbReference type="NCBI Taxonomy" id="34506"/>
    <lineage>
        <taxon>Eukaryota</taxon>
        <taxon>Metazoa</taxon>
        <taxon>Ecdysozoa</taxon>
        <taxon>Nematoda</taxon>
        <taxon>Chromadorea</taxon>
        <taxon>Rhabditida</taxon>
        <taxon>Tylenchina</taxon>
        <taxon>Panagrolaimomorpha</taxon>
        <taxon>Strongyloidoidea</taxon>
        <taxon>Strongyloididae</taxon>
        <taxon>Strongyloides</taxon>
    </lineage>
</organism>
<dbReference type="CTD" id="36373749"/>
<evidence type="ECO:0000313" key="2">
    <source>
        <dbReference type="Proteomes" id="UP000035682"/>
    </source>
</evidence>
<evidence type="ECO:0000313" key="3">
    <source>
        <dbReference type="WBParaSite" id="SRAE_0000050700.1"/>
    </source>
</evidence>
<keyword evidence="2" id="KW-1185">Reference proteome</keyword>
<dbReference type="AlphaFoldDB" id="A0A090KVD1"/>
<reference evidence="3" key="3">
    <citation type="submission" date="2020-12" db="UniProtKB">
        <authorList>
            <consortium name="WormBaseParasite"/>
        </authorList>
    </citation>
    <scope>IDENTIFICATION</scope>
</reference>
<evidence type="ECO:0000313" key="4">
    <source>
        <dbReference type="WormBase" id="SRAE_0000050700"/>
    </source>
</evidence>
<proteinExistence type="predicted"/>
<evidence type="ECO:0000313" key="1">
    <source>
        <dbReference type="EMBL" id="CEF61381.1"/>
    </source>
</evidence>
<dbReference type="OrthoDB" id="10067453at2759"/>